<protein>
    <submittedName>
        <fullName evidence="1">Uncharacterized protein</fullName>
    </submittedName>
</protein>
<sequence length="149" mass="16764">MQLGCDRPTSYRAITMAKPILTILLKRPFPDAFRFIEASLQPLGFLLVNPESGQVTHWSDDGEQIPISRTKISDDASTGTVKNVQFWKTNCDDLFVSWADTSSGWRFSFHLNGVAPELKVALATAFSNSVLIDLKLQYENECAFRIDFD</sequence>
<name>A0A1B4Q2V8_BURCE</name>
<reference evidence="1 2" key="1">
    <citation type="submission" date="2015-12" db="EMBL/GenBank/DDBJ databases">
        <title>Diversity of Burkholderia near neighbor genomes.</title>
        <authorList>
            <person name="Sahl J."/>
            <person name="Wagner D."/>
            <person name="Keim P."/>
        </authorList>
    </citation>
    <scope>NUCLEOTIDE SEQUENCE [LARGE SCALE GENOMIC DNA]</scope>
    <source>
        <strain evidence="1 2">MSMB1184WGS</strain>
    </source>
</reference>
<evidence type="ECO:0000313" key="1">
    <source>
        <dbReference type="EMBL" id="AOK20510.1"/>
    </source>
</evidence>
<organism evidence="1 2">
    <name type="scientific">Burkholderia cepacia</name>
    <name type="common">Pseudomonas cepacia</name>
    <dbReference type="NCBI Taxonomy" id="292"/>
    <lineage>
        <taxon>Bacteria</taxon>
        <taxon>Pseudomonadati</taxon>
        <taxon>Pseudomonadota</taxon>
        <taxon>Betaproteobacteria</taxon>
        <taxon>Burkholderiales</taxon>
        <taxon>Burkholderiaceae</taxon>
        <taxon>Burkholderia</taxon>
        <taxon>Burkholderia cepacia complex</taxon>
    </lineage>
</organism>
<gene>
    <name evidence="1" type="ORF">WT26_32710</name>
</gene>
<dbReference type="EMBL" id="CP013444">
    <property type="protein sequence ID" value="AOK20510.1"/>
    <property type="molecule type" value="Genomic_DNA"/>
</dbReference>
<evidence type="ECO:0000313" key="2">
    <source>
        <dbReference type="Proteomes" id="UP000094776"/>
    </source>
</evidence>
<dbReference type="AlphaFoldDB" id="A0A1B4Q2V8"/>
<dbReference type="Proteomes" id="UP000094776">
    <property type="component" value="Chromosome 2"/>
</dbReference>
<proteinExistence type="predicted"/>
<accession>A0A1B4Q2V8</accession>